<dbReference type="RefSeq" id="WP_114685946.1">
    <property type="nucleotide sequence ID" value="NZ_QQNB01000001.1"/>
</dbReference>
<dbReference type="InterPro" id="IPR012338">
    <property type="entry name" value="Beta-lactam/transpept-like"/>
</dbReference>
<comment type="caution">
    <text evidence="3">The sequence shown here is derived from an EMBL/GenBank/DDBJ whole genome shotgun (WGS) entry which is preliminary data.</text>
</comment>
<organism evidence="3 4">
    <name type="scientific">Sphingomonas aracearum</name>
    <dbReference type="NCBI Taxonomy" id="2283317"/>
    <lineage>
        <taxon>Bacteria</taxon>
        <taxon>Pseudomonadati</taxon>
        <taxon>Pseudomonadota</taxon>
        <taxon>Alphaproteobacteria</taxon>
        <taxon>Sphingomonadales</taxon>
        <taxon>Sphingomonadaceae</taxon>
        <taxon>Sphingomonas</taxon>
    </lineage>
</organism>
<name>A0A369VXL4_9SPHN</name>
<feature type="domain" description="Beta-lactamase-related" evidence="2">
    <location>
        <begin position="29"/>
        <end position="343"/>
    </location>
</feature>
<evidence type="ECO:0000259" key="2">
    <source>
        <dbReference type="Pfam" id="PF00144"/>
    </source>
</evidence>
<dbReference type="InterPro" id="IPR001466">
    <property type="entry name" value="Beta-lactam-related"/>
</dbReference>
<dbReference type="PANTHER" id="PTHR46825">
    <property type="entry name" value="D-ALANYL-D-ALANINE-CARBOXYPEPTIDASE/ENDOPEPTIDASE AMPH"/>
    <property type="match status" value="1"/>
</dbReference>
<proteinExistence type="predicted"/>
<dbReference type="Gene3D" id="3.40.710.10">
    <property type="entry name" value="DD-peptidase/beta-lactamase superfamily"/>
    <property type="match status" value="1"/>
</dbReference>
<sequence length="468" mass="50215">MRWSLLPLLIALPAAAHAQALSPAEAAQVDRIVTEALAQSGTPSASIAIVRGGRLAYAKAYGKQSETVRTALTDAPYQIASVSKQFTAAALLLLEDEGKLSLDDTVAKYVPGITGGDRITLRQLLSHTSGLQDYWPQDYSFKAMSTPVTPQGIVDRWAKKPLDFQPGEQWQYSNTGYVVAGMIVEKVSGQPLLDFLNARIFRPLGITAYDQDLAIGPKFPQGYGRAALGPLRPVTPAARGWLYAAGELSMSASDLAKWDIARINRTVLPADDWLMQETAVKLNNGTDTGYGLGVTVGRGAGRKMIEHSGEAVGFLSENIVFPDDKAAVVVLTNTWSSGTYRVLAQKLVPVALPGTSAAAGDPADAASLAKVRTVFAQLQAGQLDRSLLTEDANFYFDTQNRADFRTSLAPLGAPREIVAIGKPSLRGGFVSRRFRANYPDRALNVSTFFEPGANGRIEQFLVTAADAQ</sequence>
<dbReference type="Proteomes" id="UP000253918">
    <property type="component" value="Unassembled WGS sequence"/>
</dbReference>
<dbReference type="AlphaFoldDB" id="A0A369VXL4"/>
<dbReference type="GO" id="GO:0016787">
    <property type="term" value="F:hydrolase activity"/>
    <property type="evidence" value="ECO:0007669"/>
    <property type="project" value="UniProtKB-KW"/>
</dbReference>
<dbReference type="SUPFAM" id="SSF56601">
    <property type="entry name" value="beta-lactamase/transpeptidase-like"/>
    <property type="match status" value="1"/>
</dbReference>
<evidence type="ECO:0000313" key="3">
    <source>
        <dbReference type="EMBL" id="RDE06365.1"/>
    </source>
</evidence>
<dbReference type="Pfam" id="PF00144">
    <property type="entry name" value="Beta-lactamase"/>
    <property type="match status" value="1"/>
</dbReference>
<evidence type="ECO:0000313" key="4">
    <source>
        <dbReference type="Proteomes" id="UP000253918"/>
    </source>
</evidence>
<dbReference type="OrthoDB" id="113033at2"/>
<dbReference type="InterPro" id="IPR050491">
    <property type="entry name" value="AmpC-like"/>
</dbReference>
<feature type="chain" id="PRO_5016589070" evidence="1">
    <location>
        <begin position="19"/>
        <end position="468"/>
    </location>
</feature>
<evidence type="ECO:0000256" key="1">
    <source>
        <dbReference type="SAM" id="SignalP"/>
    </source>
</evidence>
<keyword evidence="3" id="KW-0378">Hydrolase</keyword>
<feature type="signal peptide" evidence="1">
    <location>
        <begin position="1"/>
        <end position="18"/>
    </location>
</feature>
<keyword evidence="4" id="KW-1185">Reference proteome</keyword>
<gene>
    <name evidence="3" type="ORF">DVW87_01155</name>
</gene>
<reference evidence="3 4" key="1">
    <citation type="submission" date="2018-07" db="EMBL/GenBank/DDBJ databases">
        <title>a novel species of Sphingomonas isolated from the rhizosphere soil of Araceae plant.</title>
        <authorList>
            <person name="Zhiyong W."/>
            <person name="Qinglan Z."/>
            <person name="Zhiwei F."/>
            <person name="Ding X."/>
            <person name="Gejiao W."/>
            <person name="Shixue Z."/>
        </authorList>
    </citation>
    <scope>NUCLEOTIDE SEQUENCE [LARGE SCALE GENOMIC DNA]</scope>
    <source>
        <strain evidence="3 4">WZY 27</strain>
    </source>
</reference>
<dbReference type="PANTHER" id="PTHR46825:SF9">
    <property type="entry name" value="BETA-LACTAMASE-RELATED DOMAIN-CONTAINING PROTEIN"/>
    <property type="match status" value="1"/>
</dbReference>
<protein>
    <submittedName>
        <fullName evidence="3">Class A beta-lactamase-related serine hydrolase</fullName>
    </submittedName>
</protein>
<dbReference type="EMBL" id="QQNB01000001">
    <property type="protein sequence ID" value="RDE06365.1"/>
    <property type="molecule type" value="Genomic_DNA"/>
</dbReference>
<accession>A0A369VXL4</accession>
<keyword evidence="1" id="KW-0732">Signal</keyword>